<gene>
    <name evidence="1" type="ORF">DRW41_17220</name>
</gene>
<proteinExistence type="predicted"/>
<dbReference type="AlphaFoldDB" id="A0A3D8GM92"/>
<sequence>MKSPLDEAKESKELQAVHCMKCGKMLGKIEGKAEIKCTRCKTINAYHTKIDA</sequence>
<dbReference type="NCBIfam" id="TIGR01053">
    <property type="entry name" value="LSD1"/>
    <property type="match status" value="1"/>
</dbReference>
<evidence type="ECO:0008006" key="3">
    <source>
        <dbReference type="Google" id="ProtNLM"/>
    </source>
</evidence>
<dbReference type="EMBL" id="QNQT01000009">
    <property type="protein sequence ID" value="RDU35481.1"/>
    <property type="molecule type" value="Genomic_DNA"/>
</dbReference>
<dbReference type="OrthoDB" id="2066462at2"/>
<keyword evidence="2" id="KW-1185">Reference proteome</keyword>
<protein>
    <recommendedName>
        <fullName evidence="3">Com family DNA-binding transcriptional regulator</fullName>
    </recommendedName>
</protein>
<name>A0A3D8GM92_9BACI</name>
<dbReference type="RefSeq" id="WP_115453265.1">
    <property type="nucleotide sequence ID" value="NZ_QNQT01000009.1"/>
</dbReference>
<comment type="caution">
    <text evidence="1">The sequence shown here is derived from an EMBL/GenBank/DDBJ whole genome shotgun (WGS) entry which is preliminary data.</text>
</comment>
<reference evidence="1 2" key="1">
    <citation type="submission" date="2018-07" db="EMBL/GenBank/DDBJ databases">
        <title>Bacillus sp. YLB-04 draft genome sequence.</title>
        <authorList>
            <person name="Yu L."/>
            <person name="Tang X."/>
        </authorList>
    </citation>
    <scope>NUCLEOTIDE SEQUENCE [LARGE SCALE GENOMIC DNA]</scope>
    <source>
        <strain evidence="1 2">YLB-04</strain>
    </source>
</reference>
<evidence type="ECO:0000313" key="2">
    <source>
        <dbReference type="Proteomes" id="UP000257144"/>
    </source>
</evidence>
<evidence type="ECO:0000313" key="1">
    <source>
        <dbReference type="EMBL" id="RDU35481.1"/>
    </source>
</evidence>
<accession>A0A3D8GM92</accession>
<organism evidence="1 2">
    <name type="scientific">Neobacillus piezotolerans</name>
    <dbReference type="NCBI Taxonomy" id="2259171"/>
    <lineage>
        <taxon>Bacteria</taxon>
        <taxon>Bacillati</taxon>
        <taxon>Bacillota</taxon>
        <taxon>Bacilli</taxon>
        <taxon>Bacillales</taxon>
        <taxon>Bacillaceae</taxon>
        <taxon>Neobacillus</taxon>
    </lineage>
</organism>
<dbReference type="Proteomes" id="UP000257144">
    <property type="component" value="Unassembled WGS sequence"/>
</dbReference>